<evidence type="ECO:0000313" key="1">
    <source>
        <dbReference type="EMBL" id="MEJ8640217.1"/>
    </source>
</evidence>
<name>A0ACC6Q9D4_9ACTN</name>
<dbReference type="Proteomes" id="UP001377168">
    <property type="component" value="Unassembled WGS sequence"/>
</dbReference>
<keyword evidence="2" id="KW-1185">Reference proteome</keyword>
<comment type="caution">
    <text evidence="1">The sequence shown here is derived from an EMBL/GenBank/DDBJ whole genome shotgun (WGS) entry which is preliminary data.</text>
</comment>
<proteinExistence type="predicted"/>
<protein>
    <submittedName>
        <fullName evidence="1">Uncharacterized protein</fullName>
    </submittedName>
</protein>
<organism evidence="1 2">
    <name type="scientific">Streptomyces achmelvichensis</name>
    <dbReference type="NCBI Taxonomy" id="3134111"/>
    <lineage>
        <taxon>Bacteria</taxon>
        <taxon>Bacillati</taxon>
        <taxon>Actinomycetota</taxon>
        <taxon>Actinomycetes</taxon>
        <taxon>Kitasatosporales</taxon>
        <taxon>Streptomycetaceae</taxon>
        <taxon>Streptomyces</taxon>
    </lineage>
</organism>
<reference evidence="1" key="1">
    <citation type="submission" date="2024-03" db="EMBL/GenBank/DDBJ databases">
        <title>Novel Streptomyces species of biotechnological and ecological value are a feature of Machair soil.</title>
        <authorList>
            <person name="Prole J.R."/>
            <person name="Goodfellow M."/>
            <person name="Allenby N."/>
            <person name="Ward A.C."/>
        </authorList>
    </citation>
    <scope>NUCLEOTIDE SEQUENCE</scope>
    <source>
        <strain evidence="1">MS2.AVA.5</strain>
    </source>
</reference>
<sequence>MSAPSPADSAHRPAATEPEPTRSPADTPADSCPSCRTRHPATISQCEGCPNPLASYATTDDNGCITVRWKMCPTHDALF</sequence>
<dbReference type="EMBL" id="JBBKAJ010000039">
    <property type="protein sequence ID" value="MEJ8640217.1"/>
    <property type="molecule type" value="Genomic_DNA"/>
</dbReference>
<accession>A0ACC6Q9D4</accession>
<gene>
    <name evidence="1" type="ORF">WKI67_43835</name>
</gene>
<evidence type="ECO:0000313" key="2">
    <source>
        <dbReference type="Proteomes" id="UP001377168"/>
    </source>
</evidence>